<organism evidence="1 2">
    <name type="scientific">Enterococcus alcedinis</name>
    <dbReference type="NCBI Taxonomy" id="1274384"/>
    <lineage>
        <taxon>Bacteria</taxon>
        <taxon>Bacillati</taxon>
        <taxon>Bacillota</taxon>
        <taxon>Bacilli</taxon>
        <taxon>Lactobacillales</taxon>
        <taxon>Enterococcaceae</taxon>
        <taxon>Enterococcus</taxon>
    </lineage>
</organism>
<evidence type="ECO:0000313" key="2">
    <source>
        <dbReference type="Proteomes" id="UP000622610"/>
    </source>
</evidence>
<name>A0A917JGJ2_9ENTE</name>
<keyword evidence="2" id="KW-1185">Reference proteome</keyword>
<reference evidence="1" key="1">
    <citation type="journal article" date="2014" name="Int. J. Syst. Evol. Microbiol.">
        <title>Complete genome sequence of Corynebacterium casei LMG S-19264T (=DSM 44701T), isolated from a smear-ripened cheese.</title>
        <authorList>
            <consortium name="US DOE Joint Genome Institute (JGI-PGF)"/>
            <person name="Walter F."/>
            <person name="Albersmeier A."/>
            <person name="Kalinowski J."/>
            <person name="Ruckert C."/>
        </authorList>
    </citation>
    <scope>NUCLEOTIDE SEQUENCE</scope>
    <source>
        <strain evidence="1">CCM 8433</strain>
    </source>
</reference>
<dbReference type="AlphaFoldDB" id="A0A917JGJ2"/>
<dbReference type="RefSeq" id="WP_188368349.1">
    <property type="nucleotide sequence ID" value="NZ_BMDT01000012.1"/>
</dbReference>
<proteinExistence type="predicted"/>
<dbReference type="EMBL" id="BMDT01000012">
    <property type="protein sequence ID" value="GGI66523.1"/>
    <property type="molecule type" value="Genomic_DNA"/>
</dbReference>
<accession>A0A917JGJ2</accession>
<reference evidence="1" key="2">
    <citation type="submission" date="2020-09" db="EMBL/GenBank/DDBJ databases">
        <authorList>
            <person name="Sun Q."/>
            <person name="Sedlacek I."/>
        </authorList>
    </citation>
    <scope>NUCLEOTIDE SEQUENCE</scope>
    <source>
        <strain evidence="1">CCM 8433</strain>
    </source>
</reference>
<gene>
    <name evidence="1" type="ORF">GCM10011482_21770</name>
</gene>
<comment type="caution">
    <text evidence="1">The sequence shown here is derived from an EMBL/GenBank/DDBJ whole genome shotgun (WGS) entry which is preliminary data.</text>
</comment>
<protein>
    <submittedName>
        <fullName evidence="1">Uncharacterized protein</fullName>
    </submittedName>
</protein>
<dbReference type="Proteomes" id="UP000622610">
    <property type="component" value="Unassembled WGS sequence"/>
</dbReference>
<evidence type="ECO:0000313" key="1">
    <source>
        <dbReference type="EMBL" id="GGI66523.1"/>
    </source>
</evidence>
<sequence length="672" mass="77739">MTASDKYIYSLRLGIDPHEWDQAKMTELKRFIQEAKLDDINLIINSEELNVGHLTKKQAEPWLAVTKRFMEELKDEPVTISMNPWTNLLHSDRGRVLSREFQFRTMVDYQGVEATAVACPADPQFVAYIADIYGMYASVKPDHIWLDDDFRHFNHKPLTFGCFCEGHMEIFNQKLGEEWTREAFVERVFQEGGPTKERLVFLEQASCEMNQLAAAIAQAVDAVSPETRVGLMSSQPEYHALEGRNWHELFEKLSINQPATSRPHLPSYNEVPGLKYIREFNRNVRPVADLLPKDARMLPELENYMYSMYAKSNKFTQLQLETTLLIGAKGILFNFYDMMGNGIVQSYNHQKILAESKSLLDYSAKNPINRHHLKGVRVLYSPMTVQTRQGGANGTLEEMLPREFEWLALLSTFGINATLWDVARKEPLVSEVIAISDQLLRNLSNEAIIHLFDHNQVLLDGTSAAILFERQLEYLIQAEAYQWLVPQTGQHTYEEWNGSEAIEGVHHARMTVMQQIGNWANITYESKVEQLTSLYNENREMFGTGMAQQVGKFFVLPISYHLKYAWDGQYINYKEKIIKRFLKHTAVAYVIDMPVVQFQQDDNRLYFTNFSLDDYEEIRVRLPGEEQLEVIPVLLITREGMCVESLINHGTHFVFPYKLKAYETIILERVIN</sequence>